<protein>
    <submittedName>
        <fullName evidence="8">MFS transporter</fullName>
    </submittedName>
</protein>
<accession>A0A538T989</accession>
<reference evidence="8 9" key="1">
    <citation type="journal article" date="2019" name="Nat. Microbiol.">
        <title>Mediterranean grassland soil C-N compound turnover is dependent on rainfall and depth, and is mediated by genomically divergent microorganisms.</title>
        <authorList>
            <person name="Diamond S."/>
            <person name="Andeer P.F."/>
            <person name="Li Z."/>
            <person name="Crits-Christoph A."/>
            <person name="Burstein D."/>
            <person name="Anantharaman K."/>
            <person name="Lane K.R."/>
            <person name="Thomas B.C."/>
            <person name="Pan C."/>
            <person name="Northen T.R."/>
            <person name="Banfield J.F."/>
        </authorList>
    </citation>
    <scope>NUCLEOTIDE SEQUENCE [LARGE SCALE GENOMIC DNA]</scope>
    <source>
        <strain evidence="8">WS_6</strain>
    </source>
</reference>
<dbReference type="EMBL" id="VBOW01000016">
    <property type="protein sequence ID" value="TMQ60202.1"/>
    <property type="molecule type" value="Genomic_DNA"/>
</dbReference>
<dbReference type="InterPro" id="IPR004752">
    <property type="entry name" value="AmpG_permease/AT-1"/>
</dbReference>
<evidence type="ECO:0000256" key="3">
    <source>
        <dbReference type="ARBA" id="ARBA00022692"/>
    </source>
</evidence>
<feature type="transmembrane region" description="Helical" evidence="6">
    <location>
        <begin position="122"/>
        <end position="146"/>
    </location>
</feature>
<dbReference type="InterPro" id="IPR011701">
    <property type="entry name" value="MFS"/>
</dbReference>
<dbReference type="InterPro" id="IPR020846">
    <property type="entry name" value="MFS_dom"/>
</dbReference>
<feature type="transmembrane region" description="Helical" evidence="6">
    <location>
        <begin position="344"/>
        <end position="365"/>
    </location>
</feature>
<dbReference type="GO" id="GO:0016020">
    <property type="term" value="C:membrane"/>
    <property type="evidence" value="ECO:0007669"/>
    <property type="project" value="UniProtKB-SubCell"/>
</dbReference>
<keyword evidence="5 6" id="KW-0472">Membrane</keyword>
<dbReference type="PROSITE" id="PS50850">
    <property type="entry name" value="MFS"/>
    <property type="match status" value="1"/>
</dbReference>
<dbReference type="PANTHER" id="PTHR12778:SF10">
    <property type="entry name" value="MAJOR FACILITATOR SUPERFAMILY DOMAIN-CONTAINING PROTEIN 3"/>
    <property type="match status" value="1"/>
</dbReference>
<feature type="transmembrane region" description="Helical" evidence="6">
    <location>
        <begin position="304"/>
        <end position="324"/>
    </location>
</feature>
<feature type="transmembrane region" description="Helical" evidence="6">
    <location>
        <begin position="480"/>
        <end position="502"/>
    </location>
</feature>
<proteinExistence type="predicted"/>
<sequence>MRVFSPDRILGQPSTWGGEGAPIRSVNQRATVGWKCCNGIRNGPREDTLGIAPSIYRVHTGRLDIAPVGTHLSAVRLPNLLASRRGRLAAFFLLYLTEGIPAGFTATAVATQMRRQGLEPAAIGAFIGALWVPWAVKWAFGPFVDVLSSDRWGRRRTWILLTQTMMVVTLLAAMPVSFTTRLGLFTAIILIHNVFSATQDVAIDALAVNVLRGDERGLANGLMFGGNYVGNAIGGSGVLLLTPLIGFKATFLFVAGAIALVTLLVPAPMRELPGPPRLAASGSRLRAVGKELARFVRETGKAFVGSRAAFVAIFLALLPMGGYALSLSLQSNLAVELGLDDRRIGLLGLGSTALSAGFCVLGGWLSDRFGRRRTLALFIVGTTLPTFAMAVAMHRFGWTMPISPQAPDRPIPPQDLVTIFWVLTLSYAVFQGLMYGVGTAIYMDVTTPAVAATQFTAYMALCNVVYSYTSTWQGHALQRWGYPATLALDGAFGLVSVFLLPFMRLRRAAPR</sequence>
<feature type="transmembrane region" description="Helical" evidence="6">
    <location>
        <begin position="158"/>
        <end position="178"/>
    </location>
</feature>
<feature type="transmembrane region" description="Helical" evidence="6">
    <location>
        <begin position="251"/>
        <end position="269"/>
    </location>
</feature>
<dbReference type="GO" id="GO:0022857">
    <property type="term" value="F:transmembrane transporter activity"/>
    <property type="evidence" value="ECO:0007669"/>
    <property type="project" value="InterPro"/>
</dbReference>
<gene>
    <name evidence="8" type="ORF">E6K76_02425</name>
</gene>
<feature type="transmembrane region" description="Helical" evidence="6">
    <location>
        <begin position="88"/>
        <end position="110"/>
    </location>
</feature>
<feature type="transmembrane region" description="Helical" evidence="6">
    <location>
        <begin position="228"/>
        <end position="245"/>
    </location>
</feature>
<evidence type="ECO:0000256" key="5">
    <source>
        <dbReference type="ARBA" id="ARBA00023136"/>
    </source>
</evidence>
<evidence type="ECO:0000313" key="8">
    <source>
        <dbReference type="EMBL" id="TMQ60202.1"/>
    </source>
</evidence>
<evidence type="ECO:0000256" key="1">
    <source>
        <dbReference type="ARBA" id="ARBA00004141"/>
    </source>
</evidence>
<dbReference type="AlphaFoldDB" id="A0A538T989"/>
<dbReference type="Gene3D" id="1.20.1250.20">
    <property type="entry name" value="MFS general substrate transporter like domains"/>
    <property type="match status" value="2"/>
</dbReference>
<feature type="transmembrane region" description="Helical" evidence="6">
    <location>
        <begin position="449"/>
        <end position="468"/>
    </location>
</feature>
<evidence type="ECO:0000259" key="7">
    <source>
        <dbReference type="PROSITE" id="PS50850"/>
    </source>
</evidence>
<organism evidence="8 9">
    <name type="scientific">Eiseniibacteriota bacterium</name>
    <dbReference type="NCBI Taxonomy" id="2212470"/>
    <lineage>
        <taxon>Bacteria</taxon>
        <taxon>Candidatus Eiseniibacteriota</taxon>
    </lineage>
</organism>
<feature type="transmembrane region" description="Helical" evidence="6">
    <location>
        <begin position="184"/>
        <end position="207"/>
    </location>
</feature>
<feature type="transmembrane region" description="Helical" evidence="6">
    <location>
        <begin position="377"/>
        <end position="396"/>
    </location>
</feature>
<keyword evidence="3 6" id="KW-0812">Transmembrane</keyword>
<evidence type="ECO:0000256" key="2">
    <source>
        <dbReference type="ARBA" id="ARBA00022448"/>
    </source>
</evidence>
<keyword evidence="2" id="KW-0813">Transport</keyword>
<dbReference type="InterPro" id="IPR036259">
    <property type="entry name" value="MFS_trans_sf"/>
</dbReference>
<name>A0A538T989_UNCEI</name>
<dbReference type="Proteomes" id="UP000316852">
    <property type="component" value="Unassembled WGS sequence"/>
</dbReference>
<evidence type="ECO:0000313" key="9">
    <source>
        <dbReference type="Proteomes" id="UP000316852"/>
    </source>
</evidence>
<dbReference type="PANTHER" id="PTHR12778">
    <property type="entry name" value="SOLUTE CARRIER FAMILY 33 ACETYL-COA TRANSPORTER -RELATED"/>
    <property type="match status" value="1"/>
</dbReference>
<comment type="subcellular location">
    <subcellularLocation>
        <location evidence="1">Membrane</location>
        <topology evidence="1">Multi-pass membrane protein</topology>
    </subcellularLocation>
</comment>
<keyword evidence="4 6" id="KW-1133">Transmembrane helix</keyword>
<feature type="domain" description="Major facilitator superfamily (MFS) profile" evidence="7">
    <location>
        <begin position="87"/>
        <end position="508"/>
    </location>
</feature>
<evidence type="ECO:0000256" key="4">
    <source>
        <dbReference type="ARBA" id="ARBA00022989"/>
    </source>
</evidence>
<comment type="caution">
    <text evidence="8">The sequence shown here is derived from an EMBL/GenBank/DDBJ whole genome shotgun (WGS) entry which is preliminary data.</text>
</comment>
<dbReference type="Pfam" id="PF07690">
    <property type="entry name" value="MFS_1"/>
    <property type="match status" value="1"/>
</dbReference>
<evidence type="ECO:0000256" key="6">
    <source>
        <dbReference type="SAM" id="Phobius"/>
    </source>
</evidence>
<dbReference type="SUPFAM" id="SSF103473">
    <property type="entry name" value="MFS general substrate transporter"/>
    <property type="match status" value="1"/>
</dbReference>
<feature type="transmembrane region" description="Helical" evidence="6">
    <location>
        <begin position="416"/>
        <end position="437"/>
    </location>
</feature>